<comment type="caution">
    <text evidence="2">The sequence shown here is derived from an EMBL/GenBank/DDBJ whole genome shotgun (WGS) entry which is preliminary data.</text>
</comment>
<keyword evidence="3" id="KW-1185">Reference proteome</keyword>
<evidence type="ECO:0000256" key="1">
    <source>
        <dbReference type="SAM" id="MobiDB-lite"/>
    </source>
</evidence>
<feature type="compositionally biased region" description="Basic and acidic residues" evidence="1">
    <location>
        <begin position="76"/>
        <end position="85"/>
    </location>
</feature>
<accession>A0A433B9K2</accession>
<organism evidence="2 3">
    <name type="scientific">Jimgerdemannia flammicorona</name>
    <dbReference type="NCBI Taxonomy" id="994334"/>
    <lineage>
        <taxon>Eukaryota</taxon>
        <taxon>Fungi</taxon>
        <taxon>Fungi incertae sedis</taxon>
        <taxon>Mucoromycota</taxon>
        <taxon>Mucoromycotina</taxon>
        <taxon>Endogonomycetes</taxon>
        <taxon>Endogonales</taxon>
        <taxon>Endogonaceae</taxon>
        <taxon>Jimgerdemannia</taxon>
    </lineage>
</organism>
<feature type="region of interest" description="Disordered" evidence="1">
    <location>
        <begin position="64"/>
        <end position="106"/>
    </location>
</feature>
<dbReference type="OrthoDB" id="2381955at2759"/>
<evidence type="ECO:0000313" key="3">
    <source>
        <dbReference type="Proteomes" id="UP000268093"/>
    </source>
</evidence>
<gene>
    <name evidence="2" type="ORF">BC936DRAFT_139626</name>
</gene>
<sequence>MYGPHEKLGHLRAARNHRRNVRGVADLWYKIEHQYLKNKSTIRSLKCRVTIKGKTQEMMEDLAQETVAESRASPLGKREQNHDELLLSSKKQRKRREDAAEDLDEGEDVAEDLDVMAIVFGRGDEPKWLLADDTD</sequence>
<proteinExistence type="predicted"/>
<dbReference type="AlphaFoldDB" id="A0A433B9K2"/>
<name>A0A433B9K2_9FUNG</name>
<feature type="non-terminal residue" evidence="2">
    <location>
        <position position="135"/>
    </location>
</feature>
<reference evidence="2 3" key="1">
    <citation type="journal article" date="2018" name="New Phytol.">
        <title>Phylogenomics of Endogonaceae and evolution of mycorrhizas within Mucoromycota.</title>
        <authorList>
            <person name="Chang Y."/>
            <person name="Desiro A."/>
            <person name="Na H."/>
            <person name="Sandor L."/>
            <person name="Lipzen A."/>
            <person name="Clum A."/>
            <person name="Barry K."/>
            <person name="Grigoriev I.V."/>
            <person name="Martin F.M."/>
            <person name="Stajich J.E."/>
            <person name="Smith M.E."/>
            <person name="Bonito G."/>
            <person name="Spatafora J.W."/>
        </authorList>
    </citation>
    <scope>NUCLEOTIDE SEQUENCE [LARGE SCALE GENOMIC DNA]</scope>
    <source>
        <strain evidence="2 3">GMNB39</strain>
    </source>
</reference>
<dbReference type="EMBL" id="RBNI01015452">
    <property type="protein sequence ID" value="RUP15167.1"/>
    <property type="molecule type" value="Genomic_DNA"/>
</dbReference>
<protein>
    <submittedName>
        <fullName evidence="2">Uncharacterized protein</fullName>
    </submittedName>
</protein>
<evidence type="ECO:0000313" key="2">
    <source>
        <dbReference type="EMBL" id="RUP15167.1"/>
    </source>
</evidence>
<dbReference type="Proteomes" id="UP000268093">
    <property type="component" value="Unassembled WGS sequence"/>
</dbReference>